<evidence type="ECO:0000256" key="5">
    <source>
        <dbReference type="PROSITE-ProRule" id="PRU00191"/>
    </source>
</evidence>
<evidence type="ECO:0000256" key="2">
    <source>
        <dbReference type="ARBA" id="ARBA00022801"/>
    </source>
</evidence>
<evidence type="ECO:0000256" key="4">
    <source>
        <dbReference type="ARBA" id="ARBA00022999"/>
    </source>
</evidence>
<dbReference type="CDD" id="cd01213">
    <property type="entry name" value="PTB_tensin"/>
    <property type="match status" value="1"/>
</dbReference>
<comment type="caution">
    <text evidence="8">The sequence shown here is derived from an EMBL/GenBank/DDBJ whole genome shotgun (WGS) entry which is preliminary data.</text>
</comment>
<dbReference type="SMART" id="SM00252">
    <property type="entry name" value="SH2"/>
    <property type="match status" value="1"/>
</dbReference>
<dbReference type="Proteomes" id="UP000580250">
    <property type="component" value="Unassembled WGS sequence"/>
</dbReference>
<dbReference type="Gene3D" id="2.30.29.30">
    <property type="entry name" value="Pleckstrin-homology domain (PH domain)/Phosphotyrosine-binding domain (PTB)"/>
    <property type="match status" value="1"/>
</dbReference>
<keyword evidence="3" id="KW-0904">Protein phosphatase</keyword>
<dbReference type="Pfam" id="PF08416">
    <property type="entry name" value="PTB"/>
    <property type="match status" value="1"/>
</dbReference>
<dbReference type="Gene3D" id="3.30.505.10">
    <property type="entry name" value="SH2 domain"/>
    <property type="match status" value="1"/>
</dbReference>
<keyword evidence="4 5" id="KW-0727">SH2 domain</keyword>
<dbReference type="SUPFAM" id="SSF55550">
    <property type="entry name" value="SH2 domain"/>
    <property type="match status" value="1"/>
</dbReference>
<dbReference type="GO" id="GO:0004721">
    <property type="term" value="F:phosphoprotein phosphatase activity"/>
    <property type="evidence" value="ECO:0007669"/>
    <property type="project" value="UniProtKB-KW"/>
</dbReference>
<dbReference type="PANTHER" id="PTHR45734:SF10">
    <property type="entry name" value="BLISTERY, ISOFORM A"/>
    <property type="match status" value="1"/>
</dbReference>
<evidence type="ECO:0000256" key="3">
    <source>
        <dbReference type="ARBA" id="ARBA00022912"/>
    </source>
</evidence>
<feature type="compositionally biased region" description="Polar residues" evidence="6">
    <location>
        <begin position="182"/>
        <end position="196"/>
    </location>
</feature>
<evidence type="ECO:0000313" key="9">
    <source>
        <dbReference type="Proteomes" id="UP000580250"/>
    </source>
</evidence>
<dbReference type="SUPFAM" id="SSF50729">
    <property type="entry name" value="PH domain-like"/>
    <property type="match status" value="1"/>
</dbReference>
<evidence type="ECO:0000256" key="6">
    <source>
        <dbReference type="SAM" id="MobiDB-lite"/>
    </source>
</evidence>
<dbReference type="InterPro" id="IPR051484">
    <property type="entry name" value="Tensin_PTEN_phosphatase"/>
</dbReference>
<name>A0A6V7U7E8_MELEN</name>
<evidence type="ECO:0000256" key="1">
    <source>
        <dbReference type="ARBA" id="ARBA00007881"/>
    </source>
</evidence>
<dbReference type="InterPro" id="IPR013625">
    <property type="entry name" value="PTB"/>
</dbReference>
<evidence type="ECO:0000313" key="8">
    <source>
        <dbReference type="EMBL" id="CAD2148458.1"/>
    </source>
</evidence>
<dbReference type="PROSITE" id="PS50001">
    <property type="entry name" value="SH2"/>
    <property type="match status" value="1"/>
</dbReference>
<organism evidence="8 9">
    <name type="scientific">Meloidogyne enterolobii</name>
    <name type="common">Root-knot nematode worm</name>
    <name type="synonym">Meloidogyne mayaguensis</name>
    <dbReference type="NCBI Taxonomy" id="390850"/>
    <lineage>
        <taxon>Eukaryota</taxon>
        <taxon>Metazoa</taxon>
        <taxon>Ecdysozoa</taxon>
        <taxon>Nematoda</taxon>
        <taxon>Chromadorea</taxon>
        <taxon>Rhabditida</taxon>
        <taxon>Tylenchina</taxon>
        <taxon>Tylenchomorpha</taxon>
        <taxon>Tylenchoidea</taxon>
        <taxon>Meloidogynidae</taxon>
        <taxon>Meloidogyninae</taxon>
        <taxon>Meloidogyne</taxon>
    </lineage>
</organism>
<dbReference type="OrthoDB" id="6273691at2759"/>
<dbReference type="SMART" id="SM00462">
    <property type="entry name" value="PTB"/>
    <property type="match status" value="1"/>
</dbReference>
<dbReference type="PANTHER" id="PTHR45734">
    <property type="entry name" value="TENSIN"/>
    <property type="match status" value="1"/>
</dbReference>
<feature type="compositionally biased region" description="Polar residues" evidence="6">
    <location>
        <begin position="280"/>
        <end position="289"/>
    </location>
</feature>
<feature type="domain" description="SH2" evidence="7">
    <location>
        <begin position="890"/>
        <end position="994"/>
    </location>
</feature>
<proteinExistence type="inferred from homology"/>
<dbReference type="AlphaFoldDB" id="A0A6V7U7E8"/>
<feature type="compositionally biased region" description="Polar residues" evidence="6">
    <location>
        <begin position="575"/>
        <end position="596"/>
    </location>
</feature>
<reference evidence="8 9" key="1">
    <citation type="submission" date="2020-08" db="EMBL/GenBank/DDBJ databases">
        <authorList>
            <person name="Koutsovoulos G."/>
            <person name="Danchin GJ E."/>
        </authorList>
    </citation>
    <scope>NUCLEOTIDE SEQUENCE [LARGE SCALE GENOMIC DNA]</scope>
</reference>
<sequence>MNLSSAVDREGYPILNSLSLSQILSKDIKIKKIIFFNFSDGGGTSASSGDERPRRRVIISPMVQPQLVASGRYDPNSRCFSYVPAKSLKEHYKAPKKPSLKRRTSVIEPADLEVSPLEAKMALENFGLQSCSSETYRKTETPKWEAEIDKLTGGKIEHRPRRASTAGTPVGHIQHDFVRSPSAAQQTRSSRNDWNYPQQQPQKQPQQWNWPTPKTLNYQKSNGEISNKWPNESLTTQRLSRAQMPHRDNYNTMTTSMPSSTIPFTEQPIVFEQAKRATPTLLQQQQSTGTRRRPIPGVRPSPRRSEMDALCDPEFYLSYSTPTASPILNKKYPLKEKNIERNLSKSVPDGKEFNQMAKNELQRDDVKELLAQHLIGNNNKGNFNSSVRRSQTPQNPLITSKELEKPLKMDDDYRARNCRSVNSTPLIRNRRLFLYKDVDEPSTDPECAEDWLHSKLQALKGRREPVARNKKEAEKLLLEELKNKATKLISKENEGDPLEEYKKEEQRLKNTKSPFNTEIDGLRKANKFLQNERAKQNFLNKILPLFPQQFQKSLPSTNEFFATQRSLSAAPGINNNFNFNGQSQHFGNLNSDSPIPQANVKRGATPTGQILSSKPPTPPPNIRGDYRERSKSPHNSKLILKNSSKKSFEELEPSTSSLNNSAVNPNLLALRQSLYAKERQRMGLPLNGNVNELINYENNNDEDEFVSSIETQKKKKWALPGLTKNTESNFQQQNNLNNQQLTNVKPILKRGTQQQQQLNNGTESPILNNKKQFSEDLTPNYQQKQHFNGNNWSLERSDTPQFPLVSDRETPLPYHPLLYKSDDSSQKLIFTKNISQSTIPANRIGNLTPQSMYGLGQGNGFGRRASLNSIDSADVIHHHPIFVKDTSRFWYKPKISREEAISMLKNKPPGTFVVRDSNSFPGAFGLALKVAQPPAGVVPADGSELVRHFLIEPSPKGVRLKGCSNEPVFGTLAALVYQHSITPLALPCRLILPSIDPATTPESINSNQALLERGAACNVTYLCSVDTESLTGPEAVRRSTAFVLKLLLRHELRAVPIHIKVSVQGITLTDNTRTLFFRRHYPVNSVTFAGIDPENRVFDNNNVIQLPPTYVRQAPIFGFVAHKIPVNGNVENSCHMFAELDPGILLKLKIKRKFFIDQPASAVVRFITNVMMPAGRVQLQQRHQQQQNNNLNNLH</sequence>
<evidence type="ECO:0000259" key="7">
    <source>
        <dbReference type="PROSITE" id="PS50001"/>
    </source>
</evidence>
<dbReference type="InterPro" id="IPR035012">
    <property type="entry name" value="Tensin-like_SH2"/>
</dbReference>
<dbReference type="InterPro" id="IPR000980">
    <property type="entry name" value="SH2"/>
</dbReference>
<dbReference type="Pfam" id="PF00017">
    <property type="entry name" value="SH2"/>
    <property type="match status" value="1"/>
</dbReference>
<dbReference type="InterPro" id="IPR033929">
    <property type="entry name" value="Tensin_PTB"/>
</dbReference>
<gene>
    <name evidence="8" type="ORF">MENT_LOCUS9340</name>
</gene>
<feature type="compositionally biased region" description="Low complexity" evidence="6">
    <location>
        <begin position="197"/>
        <end position="214"/>
    </location>
</feature>
<feature type="region of interest" description="Disordered" evidence="6">
    <location>
        <begin position="280"/>
        <end position="306"/>
    </location>
</feature>
<dbReference type="CDD" id="cd09927">
    <property type="entry name" value="SH2_Tensin_like"/>
    <property type="match status" value="1"/>
</dbReference>
<dbReference type="InterPro" id="IPR011993">
    <property type="entry name" value="PH-like_dom_sf"/>
</dbReference>
<dbReference type="InterPro" id="IPR036860">
    <property type="entry name" value="SH2_dom_sf"/>
</dbReference>
<dbReference type="InterPro" id="IPR006020">
    <property type="entry name" value="PTB/PI_dom"/>
</dbReference>
<dbReference type="EMBL" id="CAJEWN010000041">
    <property type="protein sequence ID" value="CAD2148458.1"/>
    <property type="molecule type" value="Genomic_DNA"/>
</dbReference>
<comment type="similarity">
    <text evidence="1">Belongs to the PTEN phosphatase protein family.</text>
</comment>
<keyword evidence="2" id="KW-0378">Hydrolase</keyword>
<accession>A0A6V7U7E8</accession>
<feature type="region of interest" description="Disordered" evidence="6">
    <location>
        <begin position="575"/>
        <end position="659"/>
    </location>
</feature>
<protein>
    <recommendedName>
        <fullName evidence="7">SH2 domain-containing protein</fullName>
    </recommendedName>
</protein>
<dbReference type="GO" id="GO:0005925">
    <property type="term" value="C:focal adhesion"/>
    <property type="evidence" value="ECO:0007669"/>
    <property type="project" value="TreeGrafter"/>
</dbReference>
<feature type="region of interest" description="Disordered" evidence="6">
    <location>
        <begin position="159"/>
        <end position="214"/>
    </location>
</feature>